<evidence type="ECO:0000313" key="2">
    <source>
        <dbReference type="EMBL" id="ABA74787.1"/>
    </source>
</evidence>
<dbReference type="HOGENOM" id="CLU_074058_0_0_6"/>
<dbReference type="Proteomes" id="UP000002704">
    <property type="component" value="Chromosome"/>
</dbReference>
<evidence type="ECO:0000313" key="3">
    <source>
        <dbReference type="Proteomes" id="UP000002704"/>
    </source>
</evidence>
<dbReference type="EMBL" id="CP000094">
    <property type="protein sequence ID" value="ABA74787.1"/>
    <property type="molecule type" value="Genomic_DNA"/>
</dbReference>
<dbReference type="CDD" id="cd21173">
    <property type="entry name" value="NucC-like"/>
    <property type="match status" value="1"/>
</dbReference>
<name>Q3KBR7_PSEPF</name>
<accession>Q3KBR7</accession>
<dbReference type="Pfam" id="PF20247">
    <property type="entry name" value="DUF6602"/>
    <property type="match status" value="1"/>
</dbReference>
<protein>
    <recommendedName>
        <fullName evidence="1">DUF6602 domain-containing protein</fullName>
    </recommendedName>
</protein>
<dbReference type="AlphaFoldDB" id="Q3KBR7"/>
<reference evidence="2 3" key="1">
    <citation type="journal article" date="2009" name="Genome Biol.">
        <title>Genomic and genetic analyses of diversity and plant interactions of Pseudomonas fluorescens.</title>
        <authorList>
            <person name="Silby M.W."/>
            <person name="Cerdeno-Tarraga A.M."/>
            <person name="Vernikos G.S."/>
            <person name="Giddens S.R."/>
            <person name="Jackson R.W."/>
            <person name="Preston G.M."/>
            <person name="Zhang X.X."/>
            <person name="Moon C.D."/>
            <person name="Gehrig S.M."/>
            <person name="Godfrey S.A."/>
            <person name="Knight C.G."/>
            <person name="Malone J.G."/>
            <person name="Robinson Z."/>
            <person name="Spiers A.J."/>
            <person name="Harris S."/>
            <person name="Challis G.L."/>
            <person name="Yaxley A.M."/>
            <person name="Harris D."/>
            <person name="Seeger K."/>
            <person name="Murphy L."/>
            <person name="Rutter S."/>
            <person name="Squares R."/>
            <person name="Quail M.A."/>
            <person name="Saunders E."/>
            <person name="Mavromatis K."/>
            <person name="Brettin T.S."/>
            <person name="Bentley S.D."/>
            <person name="Hothersall J."/>
            <person name="Stephens E."/>
            <person name="Thomas C.M."/>
            <person name="Parkhill J."/>
            <person name="Levy S.B."/>
            <person name="Rainey P.B."/>
            <person name="Thomson N.R."/>
        </authorList>
    </citation>
    <scope>NUCLEOTIDE SEQUENCE [LARGE SCALE GENOMIC DNA]</scope>
    <source>
        <strain evidence="2 3">Pf0-1</strain>
    </source>
</reference>
<sequence>MNLTKKVLMTQKKTHDLHDFMRQISVEMAAEYDRIQKRATEDPGTAGDQGEENWAELLRDWLPRSYEVVTKGRIISQEGDTSPQIDVLVLKSSYPKKMLNKKLYLAAGVAAAFECKTTLKASHISDAIKTCVKIKSFYQSRIGTPYKELHSPIVYGLLAHSHSWKKESSTPLDNIQVNLYDSDAASVQHPRQKLDILCVADLATWTSSAMTFIGPHQIPDWESMIQNYGVNGSATSAYIGHAYSHEQQVEQFTPIGVLISYLSQKLAWEDPAFRDLADYYRLTNIAGSGRGHMRKWPASIYSDEIRSRVEKGMLSNGKLWDEWSIYFA</sequence>
<gene>
    <name evidence="2" type="ordered locus">Pfl01_3049</name>
</gene>
<dbReference type="KEGG" id="pfo:Pfl01_3049"/>
<proteinExistence type="predicted"/>
<organism evidence="2 3">
    <name type="scientific">Pseudomonas fluorescens (strain Pf0-1)</name>
    <dbReference type="NCBI Taxonomy" id="205922"/>
    <lineage>
        <taxon>Bacteria</taxon>
        <taxon>Pseudomonadati</taxon>
        <taxon>Pseudomonadota</taxon>
        <taxon>Gammaproteobacteria</taxon>
        <taxon>Pseudomonadales</taxon>
        <taxon>Pseudomonadaceae</taxon>
        <taxon>Pseudomonas</taxon>
    </lineage>
</organism>
<evidence type="ECO:0000259" key="1">
    <source>
        <dbReference type="Pfam" id="PF20247"/>
    </source>
</evidence>
<dbReference type="InterPro" id="IPR046537">
    <property type="entry name" value="DUF6602"/>
</dbReference>
<feature type="domain" description="DUF6602" evidence="1">
    <location>
        <begin position="37"/>
        <end position="136"/>
    </location>
</feature>